<reference evidence="1 2" key="1">
    <citation type="submission" date="2019-01" db="EMBL/GenBank/DDBJ databases">
        <title>Ktedonosporobacter rubrisoli SCAWS-G2.</title>
        <authorList>
            <person name="Huang Y."/>
            <person name="Yan B."/>
        </authorList>
    </citation>
    <scope>NUCLEOTIDE SEQUENCE [LARGE SCALE GENOMIC DNA]</scope>
    <source>
        <strain evidence="1 2">SCAWS-G2</strain>
    </source>
</reference>
<dbReference type="RefSeq" id="WP_129893877.1">
    <property type="nucleotide sequence ID" value="NZ_CP035758.1"/>
</dbReference>
<gene>
    <name evidence="1" type="ORF">EPA93_45340</name>
</gene>
<sequence length="828" mass="94075">MSQSLQQRLCSYIKSRLTYEGAWMVWCDPRNDWGPLLQMASQSEEMQDIPVFPVSERTAGEIGGLLWRRKIQELLDAKRSFVLHVQASENDLGWLWAQALLTEHLHINSLRQTLQQWGWRPQNSKTGPDEVARLARVYFQQDPLEWGGGGLQPRPEALLNVLAGGALPDADDRAILDLTISAAGLPVLDEKDLARWRTRALARLLVTQAHRVAPGLFQYHEDLIAEEQREFALQKILDAWVDSVRLSRHLGERILEADRMLTLGNYMHSATLETITGEEPFLSQAAERALFAQTCLSLSQKSRRELLEQLSSLADTFARHARGFWGDVREMQSFSKEESDLHSYLLPWGELARWSQAIARLLQAAPGPWNQPDDAVRWYVQTGWQVEQAGEELTRHVNRATAELITLLVPLREAYLARWEGYMLGWTEIWTKSGCHPPTLGSQGEWLLEQLKDKRPAAILVVDALRYDIGMVLKEAINEREGAERAQITPARTALPTITALGMGMALPLKEQDLVADILNGKWQLFHKGAKQNLSVAEQRREWLVKRAKVSPEAFLTVEDIEADKIPEPHDKFTRIFIFDNLIDKLGHDEELEPLGTGDARRRYLRVIEHLRDKHWQRVLIVTDHGFIHWPGINEHPITPPLPDAAYSSRRAMAYREDACFAGPQSLAPGGKWRIAVASGASCFRTYGGLGFFHGGASLQEWIVPCLAIAWPRKAKPVDVAIRRIEQILTLRPKIILEARHEHLFGDEEALARQVEVRIQERAHNTVIFSSEPKIITPTHEPVEFPMKLLDDVAAERGTPLLIEVRDTREDRVIASEKTTLMVEIEGW</sequence>
<dbReference type="Pfam" id="PF08665">
    <property type="entry name" value="PglZ"/>
    <property type="match status" value="1"/>
</dbReference>
<evidence type="ECO:0000313" key="1">
    <source>
        <dbReference type="EMBL" id="QBD82808.1"/>
    </source>
</evidence>
<dbReference type="KEGG" id="kbs:EPA93_45340"/>
<dbReference type="AlphaFoldDB" id="A0A4P6K3H2"/>
<dbReference type="Proteomes" id="UP000290365">
    <property type="component" value="Chromosome"/>
</dbReference>
<accession>A0A4P6K3H2</accession>
<proteinExistence type="predicted"/>
<protein>
    <submittedName>
        <fullName evidence="1">PglZ domain-containing protein</fullName>
    </submittedName>
</protein>
<organism evidence="1 2">
    <name type="scientific">Ktedonosporobacter rubrisoli</name>
    <dbReference type="NCBI Taxonomy" id="2509675"/>
    <lineage>
        <taxon>Bacteria</taxon>
        <taxon>Bacillati</taxon>
        <taxon>Chloroflexota</taxon>
        <taxon>Ktedonobacteria</taxon>
        <taxon>Ktedonobacterales</taxon>
        <taxon>Ktedonosporobacteraceae</taxon>
        <taxon>Ktedonosporobacter</taxon>
    </lineage>
</organism>
<dbReference type="OrthoDB" id="9769734at2"/>
<name>A0A4P6K3H2_KTERU</name>
<dbReference type="EMBL" id="CP035758">
    <property type="protein sequence ID" value="QBD82808.1"/>
    <property type="molecule type" value="Genomic_DNA"/>
</dbReference>
<evidence type="ECO:0000313" key="2">
    <source>
        <dbReference type="Proteomes" id="UP000290365"/>
    </source>
</evidence>
<keyword evidence="2" id="KW-1185">Reference proteome</keyword>